<dbReference type="AlphaFoldDB" id="A0A2R6Q4M6"/>
<evidence type="ECO:0000256" key="1">
    <source>
        <dbReference type="ARBA" id="ARBA00004123"/>
    </source>
</evidence>
<keyword evidence="4" id="KW-0539">Nucleus</keyword>
<name>A0A2R6Q4M6_ACTCC</name>
<dbReference type="InterPro" id="IPR011598">
    <property type="entry name" value="bHLH_dom"/>
</dbReference>
<dbReference type="SMART" id="SM00353">
    <property type="entry name" value="HLH"/>
    <property type="match status" value="1"/>
</dbReference>
<feature type="compositionally biased region" description="Low complexity" evidence="5">
    <location>
        <begin position="128"/>
        <end position="143"/>
    </location>
</feature>
<organism evidence="7 8">
    <name type="scientific">Actinidia chinensis var. chinensis</name>
    <name type="common">Chinese soft-hair kiwi</name>
    <dbReference type="NCBI Taxonomy" id="1590841"/>
    <lineage>
        <taxon>Eukaryota</taxon>
        <taxon>Viridiplantae</taxon>
        <taxon>Streptophyta</taxon>
        <taxon>Embryophyta</taxon>
        <taxon>Tracheophyta</taxon>
        <taxon>Spermatophyta</taxon>
        <taxon>Magnoliopsida</taxon>
        <taxon>eudicotyledons</taxon>
        <taxon>Gunneridae</taxon>
        <taxon>Pentapetalae</taxon>
        <taxon>asterids</taxon>
        <taxon>Ericales</taxon>
        <taxon>Actinidiaceae</taxon>
        <taxon>Actinidia</taxon>
    </lineage>
</organism>
<feature type="compositionally biased region" description="Basic residues" evidence="5">
    <location>
        <begin position="144"/>
        <end position="162"/>
    </location>
</feature>
<dbReference type="InParanoid" id="A0A2R6Q4M6"/>
<dbReference type="Pfam" id="PF00010">
    <property type="entry name" value="HLH"/>
    <property type="match status" value="1"/>
</dbReference>
<dbReference type="OrthoDB" id="690068at2759"/>
<dbReference type="GO" id="GO:0005634">
    <property type="term" value="C:nucleus"/>
    <property type="evidence" value="ECO:0007669"/>
    <property type="project" value="UniProtKB-SubCell"/>
</dbReference>
<reference evidence="8" key="2">
    <citation type="journal article" date="2018" name="BMC Genomics">
        <title>A manually annotated Actinidia chinensis var. chinensis (kiwifruit) genome highlights the challenges associated with draft genomes and gene prediction in plants.</title>
        <authorList>
            <person name="Pilkington S.M."/>
            <person name="Crowhurst R."/>
            <person name="Hilario E."/>
            <person name="Nardozza S."/>
            <person name="Fraser L."/>
            <person name="Peng Y."/>
            <person name="Gunaseelan K."/>
            <person name="Simpson R."/>
            <person name="Tahir J."/>
            <person name="Deroles S.C."/>
            <person name="Templeton K."/>
            <person name="Luo Z."/>
            <person name="Davy M."/>
            <person name="Cheng C."/>
            <person name="McNeilage M."/>
            <person name="Scaglione D."/>
            <person name="Liu Y."/>
            <person name="Zhang Q."/>
            <person name="Datson P."/>
            <person name="De Silva N."/>
            <person name="Gardiner S.E."/>
            <person name="Bassett H."/>
            <person name="Chagne D."/>
            <person name="McCallum J."/>
            <person name="Dzierzon H."/>
            <person name="Deng C."/>
            <person name="Wang Y.Y."/>
            <person name="Barron L."/>
            <person name="Manako K."/>
            <person name="Bowen J."/>
            <person name="Foster T.M."/>
            <person name="Erridge Z.A."/>
            <person name="Tiffin H."/>
            <person name="Waite C.N."/>
            <person name="Davies K.M."/>
            <person name="Grierson E.P."/>
            <person name="Laing W.A."/>
            <person name="Kirk R."/>
            <person name="Chen X."/>
            <person name="Wood M."/>
            <person name="Montefiori M."/>
            <person name="Brummell D.A."/>
            <person name="Schwinn K.E."/>
            <person name="Catanach A."/>
            <person name="Fullerton C."/>
            <person name="Li D."/>
            <person name="Meiyalaghan S."/>
            <person name="Nieuwenhuizen N."/>
            <person name="Read N."/>
            <person name="Prakash R."/>
            <person name="Hunter D."/>
            <person name="Zhang H."/>
            <person name="McKenzie M."/>
            <person name="Knabel M."/>
            <person name="Harris A."/>
            <person name="Allan A.C."/>
            <person name="Gleave A."/>
            <person name="Chen A."/>
            <person name="Janssen B.J."/>
            <person name="Plunkett B."/>
            <person name="Ampomah-Dwamena C."/>
            <person name="Voogd C."/>
            <person name="Leif D."/>
            <person name="Lafferty D."/>
            <person name="Souleyre E.J.F."/>
            <person name="Varkonyi-Gasic E."/>
            <person name="Gambi F."/>
            <person name="Hanley J."/>
            <person name="Yao J.L."/>
            <person name="Cheung J."/>
            <person name="David K.M."/>
            <person name="Warren B."/>
            <person name="Marsh K."/>
            <person name="Snowden K.C."/>
            <person name="Lin-Wang K."/>
            <person name="Brian L."/>
            <person name="Martinez-Sanchez M."/>
            <person name="Wang M."/>
            <person name="Ileperuma N."/>
            <person name="Macnee N."/>
            <person name="Campin R."/>
            <person name="McAtee P."/>
            <person name="Drummond R.S.M."/>
            <person name="Espley R.V."/>
            <person name="Ireland H.S."/>
            <person name="Wu R."/>
            <person name="Atkinson R.G."/>
            <person name="Karunairetnam S."/>
            <person name="Bulley S."/>
            <person name="Chunkath S."/>
            <person name="Hanley Z."/>
            <person name="Storey R."/>
            <person name="Thrimawithana A.H."/>
            <person name="Thomson S."/>
            <person name="David C."/>
            <person name="Testolin R."/>
            <person name="Huang H."/>
            <person name="Hellens R.P."/>
            <person name="Schaffer R.J."/>
        </authorList>
    </citation>
    <scope>NUCLEOTIDE SEQUENCE [LARGE SCALE GENOMIC DNA]</scope>
    <source>
        <strain evidence="8">cv. Red5</strain>
    </source>
</reference>
<reference evidence="7 8" key="1">
    <citation type="submission" date="2017-07" db="EMBL/GenBank/DDBJ databases">
        <title>An improved, manually edited Actinidia chinensis var. chinensis (kiwifruit) genome highlights the challenges associated with draft genomes and gene prediction in plants.</title>
        <authorList>
            <person name="Pilkington S."/>
            <person name="Crowhurst R."/>
            <person name="Hilario E."/>
            <person name="Nardozza S."/>
            <person name="Fraser L."/>
            <person name="Peng Y."/>
            <person name="Gunaseelan K."/>
            <person name="Simpson R."/>
            <person name="Tahir J."/>
            <person name="Deroles S."/>
            <person name="Templeton K."/>
            <person name="Luo Z."/>
            <person name="Davy M."/>
            <person name="Cheng C."/>
            <person name="Mcneilage M."/>
            <person name="Scaglione D."/>
            <person name="Liu Y."/>
            <person name="Zhang Q."/>
            <person name="Datson P."/>
            <person name="De Silva N."/>
            <person name="Gardiner S."/>
            <person name="Bassett H."/>
            <person name="Chagne D."/>
            <person name="Mccallum J."/>
            <person name="Dzierzon H."/>
            <person name="Deng C."/>
            <person name="Wang Y.-Y."/>
            <person name="Barron N."/>
            <person name="Manako K."/>
            <person name="Bowen J."/>
            <person name="Foster T."/>
            <person name="Erridge Z."/>
            <person name="Tiffin H."/>
            <person name="Waite C."/>
            <person name="Davies K."/>
            <person name="Grierson E."/>
            <person name="Laing W."/>
            <person name="Kirk R."/>
            <person name="Chen X."/>
            <person name="Wood M."/>
            <person name="Montefiori M."/>
            <person name="Brummell D."/>
            <person name="Schwinn K."/>
            <person name="Catanach A."/>
            <person name="Fullerton C."/>
            <person name="Li D."/>
            <person name="Meiyalaghan S."/>
            <person name="Nieuwenhuizen N."/>
            <person name="Read N."/>
            <person name="Prakash R."/>
            <person name="Hunter D."/>
            <person name="Zhang H."/>
            <person name="Mckenzie M."/>
            <person name="Knabel M."/>
            <person name="Harris A."/>
            <person name="Allan A."/>
            <person name="Chen A."/>
            <person name="Janssen B."/>
            <person name="Plunkett B."/>
            <person name="Dwamena C."/>
            <person name="Voogd C."/>
            <person name="Leif D."/>
            <person name="Lafferty D."/>
            <person name="Souleyre E."/>
            <person name="Varkonyi-Gasic E."/>
            <person name="Gambi F."/>
            <person name="Hanley J."/>
            <person name="Yao J.-L."/>
            <person name="Cheung J."/>
            <person name="David K."/>
            <person name="Warren B."/>
            <person name="Marsh K."/>
            <person name="Snowden K."/>
            <person name="Lin-Wang K."/>
            <person name="Brian L."/>
            <person name="Martinez-Sanchez M."/>
            <person name="Wang M."/>
            <person name="Ileperuma N."/>
            <person name="Macnee N."/>
            <person name="Campin R."/>
            <person name="Mcatee P."/>
            <person name="Drummond R."/>
            <person name="Espley R."/>
            <person name="Ireland H."/>
            <person name="Wu R."/>
            <person name="Atkinson R."/>
            <person name="Karunairetnam S."/>
            <person name="Bulley S."/>
            <person name="Chunkath S."/>
            <person name="Hanley Z."/>
            <person name="Storey R."/>
            <person name="Thrimawithana A."/>
            <person name="Thomson S."/>
            <person name="David C."/>
            <person name="Testolin R."/>
        </authorList>
    </citation>
    <scope>NUCLEOTIDE SEQUENCE [LARGE SCALE GENOMIC DNA]</scope>
    <source>
        <strain evidence="8">cv. Red5</strain>
        <tissue evidence="7">Young leaf</tissue>
    </source>
</reference>
<dbReference type="GO" id="GO:0046983">
    <property type="term" value="F:protein dimerization activity"/>
    <property type="evidence" value="ECO:0007669"/>
    <property type="project" value="InterPro"/>
</dbReference>
<dbReference type="EMBL" id="NKQK01000020">
    <property type="protein sequence ID" value="PSS01826.1"/>
    <property type="molecule type" value="Genomic_DNA"/>
</dbReference>
<dbReference type="CDD" id="cd18919">
    <property type="entry name" value="bHLH_AtBPE_like"/>
    <property type="match status" value="1"/>
</dbReference>
<evidence type="ECO:0000259" key="6">
    <source>
        <dbReference type="PROSITE" id="PS50888"/>
    </source>
</evidence>
<keyword evidence="2" id="KW-0805">Transcription regulation</keyword>
<dbReference type="FunCoup" id="A0A2R6Q4M6">
    <property type="interactions" value="593"/>
</dbReference>
<dbReference type="InterPro" id="IPR024097">
    <property type="entry name" value="bHLH_ZIP_TF"/>
</dbReference>
<dbReference type="InterPro" id="IPR036638">
    <property type="entry name" value="HLH_DNA-bd_sf"/>
</dbReference>
<dbReference type="OMA" id="QMVPPEN"/>
<evidence type="ECO:0000256" key="2">
    <source>
        <dbReference type="ARBA" id="ARBA00023015"/>
    </source>
</evidence>
<dbReference type="PANTHER" id="PTHR12565">
    <property type="entry name" value="STEROL REGULATORY ELEMENT-BINDING PROTEIN"/>
    <property type="match status" value="1"/>
</dbReference>
<sequence length="320" mass="35306">MEPISGTDLRSASCGEKNVEIGVESLQLSEEIQRLIAPPPPPESAISFTALLELPPETAMELLHSPENDETAAKFAREGHRRLLSLNSPPVFPSNTALLERTSRFSVFAAEKNSIGDSHRVKQEAVDSDSNPNYSSDPNNNQKSTKRKEREKKGKGATKKSKSVANGTSEDGETLPYVHVRARPGQATDSHSLAERVRREKINARMKLLQDLVPGCDQISGTLLVLNEIISHVQSMKRQVELLSMRLAAVNPRIDFNVDSLLAAECGSPMDSNFPSMVMPLMCAEGQVNGNEQQYHQQLWNCDGLHQPVWGRENNPSFIS</sequence>
<keyword evidence="8" id="KW-1185">Reference proteome</keyword>
<evidence type="ECO:0000256" key="5">
    <source>
        <dbReference type="SAM" id="MobiDB-lite"/>
    </source>
</evidence>
<comment type="subcellular location">
    <subcellularLocation>
        <location evidence="1">Nucleus</location>
    </subcellularLocation>
</comment>
<dbReference type="STRING" id="1590841.A0A2R6Q4M6"/>
<gene>
    <name evidence="7" type="ORF">CEY00_Acc23184</name>
</gene>
<comment type="caution">
    <text evidence="7">The sequence shown here is derived from an EMBL/GenBank/DDBJ whole genome shotgun (WGS) entry which is preliminary data.</text>
</comment>
<dbReference type="Gene3D" id="4.10.280.10">
    <property type="entry name" value="Helix-loop-helix DNA-binding domain"/>
    <property type="match status" value="1"/>
</dbReference>
<dbReference type="SUPFAM" id="SSF47459">
    <property type="entry name" value="HLH, helix-loop-helix DNA-binding domain"/>
    <property type="match status" value="1"/>
</dbReference>
<evidence type="ECO:0000256" key="4">
    <source>
        <dbReference type="ARBA" id="ARBA00023242"/>
    </source>
</evidence>
<dbReference type="Proteomes" id="UP000241394">
    <property type="component" value="Chromosome LG20"/>
</dbReference>
<protein>
    <submittedName>
        <fullName evidence="7">Transcription factor bHLH48 like</fullName>
    </submittedName>
</protein>
<evidence type="ECO:0000256" key="3">
    <source>
        <dbReference type="ARBA" id="ARBA00023163"/>
    </source>
</evidence>
<dbReference type="PANTHER" id="PTHR12565:SF112">
    <property type="entry name" value="TRANSCRIPTION FACTOR BHLH48-RELATED"/>
    <property type="match status" value="1"/>
</dbReference>
<feature type="region of interest" description="Disordered" evidence="5">
    <location>
        <begin position="118"/>
        <end position="192"/>
    </location>
</feature>
<keyword evidence="3" id="KW-0804">Transcription</keyword>
<evidence type="ECO:0000313" key="7">
    <source>
        <dbReference type="EMBL" id="PSS01826.1"/>
    </source>
</evidence>
<dbReference type="GO" id="GO:0003700">
    <property type="term" value="F:DNA-binding transcription factor activity"/>
    <property type="evidence" value="ECO:0007669"/>
    <property type="project" value="TreeGrafter"/>
</dbReference>
<feature type="domain" description="BHLH" evidence="6">
    <location>
        <begin position="186"/>
        <end position="236"/>
    </location>
</feature>
<dbReference type="Gramene" id="PSS01826">
    <property type="protein sequence ID" value="PSS01826"/>
    <property type="gene ID" value="CEY00_Acc23184"/>
</dbReference>
<accession>A0A2R6Q4M6</accession>
<evidence type="ECO:0000313" key="8">
    <source>
        <dbReference type="Proteomes" id="UP000241394"/>
    </source>
</evidence>
<dbReference type="PROSITE" id="PS50888">
    <property type="entry name" value="BHLH"/>
    <property type="match status" value="1"/>
</dbReference>
<proteinExistence type="predicted"/>